<dbReference type="FunFam" id="3.40.250.10:FF:000049">
    <property type="entry name" value="Phage shock protein E"/>
    <property type="match status" value="1"/>
</dbReference>
<dbReference type="InterPro" id="IPR036873">
    <property type="entry name" value="Rhodanese-like_dom_sf"/>
</dbReference>
<sequence>MLSRFRVPEVTPAEAHARQQSGALIIDVREPHEWRAGHIPGARLVPLDELPARLSELDPNRELILVCRSGNRSAYATMILQQAGFTRVANLAGGMIAWTRTGLPVTR</sequence>
<dbReference type="SMART" id="SM00450">
    <property type="entry name" value="RHOD"/>
    <property type="match status" value="1"/>
</dbReference>
<organism evidence="1">
    <name type="scientific">Thermomicrobium roseum</name>
    <dbReference type="NCBI Taxonomy" id="500"/>
    <lineage>
        <taxon>Bacteria</taxon>
        <taxon>Pseudomonadati</taxon>
        <taxon>Thermomicrobiota</taxon>
        <taxon>Thermomicrobia</taxon>
        <taxon>Thermomicrobiales</taxon>
        <taxon>Thermomicrobiaceae</taxon>
        <taxon>Thermomicrobium</taxon>
    </lineage>
</organism>
<dbReference type="PROSITE" id="PS50206">
    <property type="entry name" value="RHODANESE_3"/>
    <property type="match status" value="1"/>
</dbReference>
<evidence type="ECO:0000313" key="1">
    <source>
        <dbReference type="EMBL" id="HEF63989.1"/>
    </source>
</evidence>
<dbReference type="PANTHER" id="PTHR43031:SF1">
    <property type="entry name" value="PYRIDINE NUCLEOTIDE-DISULPHIDE OXIDOREDUCTASE"/>
    <property type="match status" value="1"/>
</dbReference>
<comment type="caution">
    <text evidence="1">The sequence shown here is derived from an EMBL/GenBank/DDBJ whole genome shotgun (WGS) entry which is preliminary data.</text>
</comment>
<dbReference type="Gene3D" id="3.40.250.10">
    <property type="entry name" value="Rhodanese-like domain"/>
    <property type="match status" value="1"/>
</dbReference>
<dbReference type="PANTHER" id="PTHR43031">
    <property type="entry name" value="FAD-DEPENDENT OXIDOREDUCTASE"/>
    <property type="match status" value="1"/>
</dbReference>
<reference evidence="1" key="1">
    <citation type="journal article" date="2020" name="mSystems">
        <title>Genome- and Community-Level Interaction Insights into Carbon Utilization and Element Cycling Functions of Hydrothermarchaeota in Hydrothermal Sediment.</title>
        <authorList>
            <person name="Zhou Z."/>
            <person name="Liu Y."/>
            <person name="Xu W."/>
            <person name="Pan J."/>
            <person name="Luo Z.H."/>
            <person name="Li M."/>
        </authorList>
    </citation>
    <scope>NUCLEOTIDE SEQUENCE [LARGE SCALE GENOMIC DNA]</scope>
    <source>
        <strain evidence="1">SpSt-222</strain>
    </source>
</reference>
<dbReference type="Pfam" id="PF00581">
    <property type="entry name" value="Rhodanese"/>
    <property type="match status" value="1"/>
</dbReference>
<accession>A0A7C1K1R3</accession>
<dbReference type="SUPFAM" id="SSF52821">
    <property type="entry name" value="Rhodanese/Cell cycle control phosphatase"/>
    <property type="match status" value="1"/>
</dbReference>
<protein>
    <submittedName>
        <fullName evidence="1">Rhodanese-like domain-containing protein</fullName>
    </submittedName>
</protein>
<dbReference type="InterPro" id="IPR001763">
    <property type="entry name" value="Rhodanese-like_dom"/>
</dbReference>
<dbReference type="InterPro" id="IPR050229">
    <property type="entry name" value="GlpE_sulfurtransferase"/>
</dbReference>
<dbReference type="AlphaFoldDB" id="A0A7C1K1R3"/>
<dbReference type="CDD" id="cd00158">
    <property type="entry name" value="RHOD"/>
    <property type="match status" value="1"/>
</dbReference>
<gene>
    <name evidence="1" type="ORF">ENP47_00025</name>
</gene>
<name>A0A7C1K1R3_THERO</name>
<dbReference type="EMBL" id="DSJL01000001">
    <property type="protein sequence ID" value="HEF63989.1"/>
    <property type="molecule type" value="Genomic_DNA"/>
</dbReference>
<proteinExistence type="predicted"/>